<gene>
    <name evidence="3" type="ORF">ATL51_5359</name>
</gene>
<feature type="transmembrane region" description="Helical" evidence="1">
    <location>
        <begin position="89"/>
        <end position="110"/>
    </location>
</feature>
<dbReference type="PANTHER" id="PTHR28008:SF1">
    <property type="entry name" value="DOMAIN PROTEIN, PUTATIVE (AFU_ORTHOLOGUE AFUA_3G10980)-RELATED"/>
    <property type="match status" value="1"/>
</dbReference>
<accession>A0AA44ZS00</accession>
<evidence type="ECO:0000313" key="4">
    <source>
        <dbReference type="Proteomes" id="UP000232453"/>
    </source>
</evidence>
<evidence type="ECO:0000259" key="2">
    <source>
        <dbReference type="Pfam" id="PF04892"/>
    </source>
</evidence>
<dbReference type="Proteomes" id="UP000232453">
    <property type="component" value="Unassembled WGS sequence"/>
</dbReference>
<dbReference type="InterPro" id="IPR006976">
    <property type="entry name" value="VanZ-like"/>
</dbReference>
<protein>
    <submittedName>
        <fullName evidence="3">VanZ family protein</fullName>
    </submittedName>
</protein>
<dbReference type="Pfam" id="PF04892">
    <property type="entry name" value="VanZ"/>
    <property type="match status" value="1"/>
</dbReference>
<dbReference type="EMBL" id="PHUJ01000003">
    <property type="protein sequence ID" value="PKB33593.1"/>
    <property type="molecule type" value="Genomic_DNA"/>
</dbReference>
<evidence type="ECO:0000256" key="1">
    <source>
        <dbReference type="SAM" id="Phobius"/>
    </source>
</evidence>
<keyword evidence="1" id="KW-0472">Membrane</keyword>
<evidence type="ECO:0000313" key="3">
    <source>
        <dbReference type="EMBL" id="PKB33593.1"/>
    </source>
</evidence>
<feature type="transmembrane region" description="Helical" evidence="1">
    <location>
        <begin position="63"/>
        <end position="83"/>
    </location>
</feature>
<comment type="caution">
    <text evidence="3">The sequence shown here is derived from an EMBL/GenBank/DDBJ whole genome shotgun (WGS) entry which is preliminary data.</text>
</comment>
<organism evidence="3 4">
    <name type="scientific">Pseudonocardia alni</name>
    <name type="common">Amycolata alni</name>
    <dbReference type="NCBI Taxonomy" id="33907"/>
    <lineage>
        <taxon>Bacteria</taxon>
        <taxon>Bacillati</taxon>
        <taxon>Actinomycetota</taxon>
        <taxon>Actinomycetes</taxon>
        <taxon>Pseudonocardiales</taxon>
        <taxon>Pseudonocardiaceae</taxon>
        <taxon>Pseudonocardia</taxon>
    </lineage>
</organism>
<dbReference type="PANTHER" id="PTHR28008">
    <property type="entry name" value="DOMAIN PROTEIN, PUTATIVE (AFU_ORTHOLOGUE AFUA_3G10980)-RELATED"/>
    <property type="match status" value="1"/>
</dbReference>
<keyword evidence="1" id="KW-0812">Transmembrane</keyword>
<dbReference type="AlphaFoldDB" id="A0AA44ZS00"/>
<keyword evidence="1" id="KW-1133">Transmembrane helix</keyword>
<proteinExistence type="predicted"/>
<sequence length="122" mass="12589">MEQTGGVRVQPFVLSVLLSLVVLFTPASGVPTAPPVTDKVVHLLLFALLAWTGRAAGIRVWQLLGGLVVYAAASEVAQALLPIGRSGDVLDALVDVAGAALGVGLAVLVARRRPGRETSSRL</sequence>
<reference evidence="3 4" key="1">
    <citation type="submission" date="2017-11" db="EMBL/GenBank/DDBJ databases">
        <title>Sequencing the genomes of 1000 actinobacteria strains.</title>
        <authorList>
            <person name="Klenk H.-P."/>
        </authorList>
    </citation>
    <scope>NUCLEOTIDE SEQUENCE [LARGE SCALE GENOMIC DNA]</scope>
    <source>
        <strain evidence="3 4">DSM 44104</strain>
    </source>
</reference>
<feature type="domain" description="VanZ-like" evidence="2">
    <location>
        <begin position="37"/>
        <end position="109"/>
    </location>
</feature>
<feature type="transmembrane region" description="Helical" evidence="1">
    <location>
        <begin position="39"/>
        <end position="56"/>
    </location>
</feature>
<name>A0AA44ZS00_PSEA5</name>